<organism evidence="2 3">
    <name type="scientific">Ephemerocybe angulata</name>
    <dbReference type="NCBI Taxonomy" id="980116"/>
    <lineage>
        <taxon>Eukaryota</taxon>
        <taxon>Fungi</taxon>
        <taxon>Dikarya</taxon>
        <taxon>Basidiomycota</taxon>
        <taxon>Agaricomycotina</taxon>
        <taxon>Agaricomycetes</taxon>
        <taxon>Agaricomycetidae</taxon>
        <taxon>Agaricales</taxon>
        <taxon>Agaricineae</taxon>
        <taxon>Psathyrellaceae</taxon>
        <taxon>Ephemerocybe</taxon>
    </lineage>
</organism>
<comment type="caution">
    <text evidence="2">The sequence shown here is derived from an EMBL/GenBank/DDBJ whole genome shotgun (WGS) entry which is preliminary data.</text>
</comment>
<evidence type="ECO:0000256" key="1">
    <source>
        <dbReference type="SAM" id="MobiDB-lite"/>
    </source>
</evidence>
<evidence type="ECO:0000313" key="3">
    <source>
        <dbReference type="Proteomes" id="UP000521943"/>
    </source>
</evidence>
<reference evidence="2 3" key="1">
    <citation type="submission" date="2020-07" db="EMBL/GenBank/DDBJ databases">
        <title>Comparative genomics of pyrophilous fungi reveals a link between fire events and developmental genes.</title>
        <authorList>
            <consortium name="DOE Joint Genome Institute"/>
            <person name="Steindorff A.S."/>
            <person name="Carver A."/>
            <person name="Calhoun S."/>
            <person name="Stillman K."/>
            <person name="Liu H."/>
            <person name="Lipzen A."/>
            <person name="Pangilinan J."/>
            <person name="Labutti K."/>
            <person name="Bruns T.D."/>
            <person name="Grigoriev I.V."/>
        </authorList>
    </citation>
    <scope>NUCLEOTIDE SEQUENCE [LARGE SCALE GENOMIC DNA]</scope>
    <source>
        <strain evidence="2 3">CBS 144469</strain>
    </source>
</reference>
<gene>
    <name evidence="2" type="ORF">DFP72DRAFT_918490</name>
</gene>
<proteinExistence type="predicted"/>
<accession>A0A8H6LYS2</accession>
<evidence type="ECO:0000313" key="2">
    <source>
        <dbReference type="EMBL" id="KAF6747860.1"/>
    </source>
</evidence>
<protein>
    <submittedName>
        <fullName evidence="2">Uncharacterized protein</fullName>
    </submittedName>
</protein>
<dbReference type="Proteomes" id="UP000521943">
    <property type="component" value="Unassembled WGS sequence"/>
</dbReference>
<keyword evidence="3" id="KW-1185">Reference proteome</keyword>
<name>A0A8H6LYS2_9AGAR</name>
<sequence>MISAQYRAIYAMLGLWVSSSFRGNRIRIGRGLSEAALSWARDDGAHGHSKLPKAVILRVHRANYFAPWYLYRRNLQFTAWLRWIAWPRQRFFRLVRVNVAMLSSSGEKTASLGKIPTLTQAKRSPSRRNSEGSAATYQTRSSQTRIVRLPVGWLLGKRLISGHIVGRITRARLDYELPQDQAMASA</sequence>
<dbReference type="EMBL" id="JACGCI010000077">
    <property type="protein sequence ID" value="KAF6747860.1"/>
    <property type="molecule type" value="Genomic_DNA"/>
</dbReference>
<dbReference type="AlphaFoldDB" id="A0A8H6LYS2"/>
<feature type="region of interest" description="Disordered" evidence="1">
    <location>
        <begin position="113"/>
        <end position="139"/>
    </location>
</feature>